<name>A0A3R9N9L4_STRSA</name>
<accession>A0A3R9N9L4</accession>
<dbReference type="Proteomes" id="UP000269317">
    <property type="component" value="Unassembled WGS sequence"/>
</dbReference>
<dbReference type="AlphaFoldDB" id="A0A3R9N9L4"/>
<organism evidence="1 2">
    <name type="scientific">Streptococcus sanguinis</name>
    <dbReference type="NCBI Taxonomy" id="1305"/>
    <lineage>
        <taxon>Bacteria</taxon>
        <taxon>Bacillati</taxon>
        <taxon>Bacillota</taxon>
        <taxon>Bacilli</taxon>
        <taxon>Lactobacillales</taxon>
        <taxon>Streptococcaceae</taxon>
        <taxon>Streptococcus</taxon>
    </lineage>
</organism>
<dbReference type="EMBL" id="RJML01000005">
    <property type="protein sequence ID" value="RSI10295.1"/>
    <property type="molecule type" value="Genomic_DNA"/>
</dbReference>
<reference evidence="1 2" key="1">
    <citation type="submission" date="2018-11" db="EMBL/GenBank/DDBJ databases">
        <title>Species Designations Belie Phenotypic and Genotypic Heterogeneity in Oral Streptococci.</title>
        <authorList>
            <person name="Velsko I."/>
        </authorList>
    </citation>
    <scope>NUCLEOTIDE SEQUENCE [LARGE SCALE GENOMIC DNA]</scope>
    <source>
        <strain evidence="1 2">KLC03</strain>
    </source>
</reference>
<evidence type="ECO:0000313" key="1">
    <source>
        <dbReference type="EMBL" id="RSI10295.1"/>
    </source>
</evidence>
<proteinExistence type="predicted"/>
<gene>
    <name evidence="1" type="ORF">D8887_07585</name>
</gene>
<sequence>MRSNYKFFTEHKRLMKKKIFTTLVLILVLVSGGIFVYNKLTKPNLGFKTTKLYQRGFRFLEEQIGTYIKEHYKGIEKIEFSPVYVTGDDGSSMLNAYVRPTIYDKYGDNATLGTQIKKYVPNSFGIEADLVLDFDWSGNEVIELLDSEDNSIDVLNAKKLPKEAKLTDAKSIDINIQMLVEVGQLKDVVKDEKGSPEAEIIYNVKLSKGEE</sequence>
<protein>
    <submittedName>
        <fullName evidence="1">Uncharacterized protein</fullName>
    </submittedName>
</protein>
<comment type="caution">
    <text evidence="1">The sequence shown here is derived from an EMBL/GenBank/DDBJ whole genome shotgun (WGS) entry which is preliminary data.</text>
</comment>
<evidence type="ECO:0000313" key="2">
    <source>
        <dbReference type="Proteomes" id="UP000269317"/>
    </source>
</evidence>